<name>A0ABQ5H3J1_9ASTR</name>
<gene>
    <name evidence="1" type="ORF">Tco_1056758</name>
</gene>
<keyword evidence="2" id="KW-1185">Reference proteome</keyword>
<evidence type="ECO:0000313" key="2">
    <source>
        <dbReference type="Proteomes" id="UP001151760"/>
    </source>
</evidence>
<sequence>MYCSIVSAIASASSSSEYSWSESRLKSGDLNWSRLRVLKCLLDDRNYRSDDRYVVSNGSGYAILISLGEYTVLDRELDTPYPMKVDTPYSTIDQNSIEEDSDELEYPQELFSAVDLLSLQFLGAFCTQRKVQFPVFTAGVPVRLLALAMAAVCASRAAVKSAVSCRMASKVMAGVSDVDVLLGGILSHKITRTLKGYGMIHEDREIMMQMVEMMMKERYVGNKNYEINSSDGGNIGDRVKIAVEYRIWVIGIGGIILSVEFSEELKEMIPDEAGKNNRYGRNIIVIVNSIITLNSCITIKADKELLRDYWRILPKEILGDITHKRISGDITRKRYWEILPKRY</sequence>
<organism evidence="1 2">
    <name type="scientific">Tanacetum coccineum</name>
    <dbReference type="NCBI Taxonomy" id="301880"/>
    <lineage>
        <taxon>Eukaryota</taxon>
        <taxon>Viridiplantae</taxon>
        <taxon>Streptophyta</taxon>
        <taxon>Embryophyta</taxon>
        <taxon>Tracheophyta</taxon>
        <taxon>Spermatophyta</taxon>
        <taxon>Magnoliopsida</taxon>
        <taxon>eudicotyledons</taxon>
        <taxon>Gunneridae</taxon>
        <taxon>Pentapetalae</taxon>
        <taxon>asterids</taxon>
        <taxon>campanulids</taxon>
        <taxon>Asterales</taxon>
        <taxon>Asteraceae</taxon>
        <taxon>Asteroideae</taxon>
        <taxon>Anthemideae</taxon>
        <taxon>Anthemidinae</taxon>
        <taxon>Tanacetum</taxon>
    </lineage>
</organism>
<evidence type="ECO:0000313" key="1">
    <source>
        <dbReference type="EMBL" id="GJT82416.1"/>
    </source>
</evidence>
<accession>A0ABQ5H3J1</accession>
<protein>
    <submittedName>
        <fullName evidence="1">Uncharacterized protein</fullName>
    </submittedName>
</protein>
<proteinExistence type="predicted"/>
<reference evidence="1" key="2">
    <citation type="submission" date="2022-01" db="EMBL/GenBank/DDBJ databases">
        <authorList>
            <person name="Yamashiro T."/>
            <person name="Shiraishi A."/>
            <person name="Satake H."/>
            <person name="Nakayama K."/>
        </authorList>
    </citation>
    <scope>NUCLEOTIDE SEQUENCE</scope>
</reference>
<dbReference type="EMBL" id="BQNB010019165">
    <property type="protein sequence ID" value="GJT82416.1"/>
    <property type="molecule type" value="Genomic_DNA"/>
</dbReference>
<comment type="caution">
    <text evidence="1">The sequence shown here is derived from an EMBL/GenBank/DDBJ whole genome shotgun (WGS) entry which is preliminary data.</text>
</comment>
<reference evidence="1" key="1">
    <citation type="journal article" date="2022" name="Int. J. Mol. Sci.">
        <title>Draft Genome of Tanacetum Coccineum: Genomic Comparison of Closely Related Tanacetum-Family Plants.</title>
        <authorList>
            <person name="Yamashiro T."/>
            <person name="Shiraishi A."/>
            <person name="Nakayama K."/>
            <person name="Satake H."/>
        </authorList>
    </citation>
    <scope>NUCLEOTIDE SEQUENCE</scope>
</reference>
<dbReference type="Proteomes" id="UP001151760">
    <property type="component" value="Unassembled WGS sequence"/>
</dbReference>